<sequence length="320" mass="37976">MDRFPLFRLPSVAVSEVMKKFHLFDLTILSMCSKKTQKWIKAFHPYRDDFEVGVWLCRDFNSVTITKQNKYLDYRITSNPIHTSHSAKFDNSVVPMSIETHERGYQMNLYFEDEFDGLKVVTEYFCWLFKKDIYSLNYNTSIDLDQAENVMDWVSKRQKRFHSLFADCGITSDDVAEYLFSKVNIGEDAYISLEELSETFEADFEFEGDSFTLYPCPWLTIENLLNINCLELFIKSDLKFKDIRIHMNRLQPNILFSGIPVVPRTIDVERVYKNYDELVTMRGGFDIKRNDGKTATIAYYEEDEINEYDFRMIVWEFQEQ</sequence>
<proteinExistence type="predicted"/>
<organism evidence="2 3">
    <name type="scientific">Caenorhabditis tropicalis</name>
    <dbReference type="NCBI Taxonomy" id="1561998"/>
    <lineage>
        <taxon>Eukaryota</taxon>
        <taxon>Metazoa</taxon>
        <taxon>Ecdysozoa</taxon>
        <taxon>Nematoda</taxon>
        <taxon>Chromadorea</taxon>
        <taxon>Rhabditida</taxon>
        <taxon>Rhabditina</taxon>
        <taxon>Rhabditomorpha</taxon>
        <taxon>Rhabditoidea</taxon>
        <taxon>Rhabditidae</taxon>
        <taxon>Peloderinae</taxon>
        <taxon>Caenorhabditis</taxon>
    </lineage>
</organism>
<protein>
    <submittedName>
        <fullName evidence="3">F-box domain-containing protein</fullName>
    </submittedName>
</protein>
<reference evidence="3" key="1">
    <citation type="submission" date="2016-11" db="UniProtKB">
        <authorList>
            <consortium name="WormBaseParasite"/>
        </authorList>
    </citation>
    <scope>IDENTIFICATION</scope>
</reference>
<evidence type="ECO:0000259" key="1">
    <source>
        <dbReference type="Pfam" id="PF00646"/>
    </source>
</evidence>
<accession>A0A1I7TT64</accession>
<dbReference type="PANTHER" id="PTHR21503">
    <property type="entry name" value="F-BOX-CONTAINING HYPOTHETICAL PROTEIN C.ELEGANS"/>
    <property type="match status" value="1"/>
</dbReference>
<keyword evidence="2" id="KW-1185">Reference proteome</keyword>
<feature type="domain" description="F-box" evidence="1">
    <location>
        <begin position="6"/>
        <end position="46"/>
    </location>
</feature>
<dbReference type="AlphaFoldDB" id="A0A1I7TT64"/>
<dbReference type="Proteomes" id="UP000095282">
    <property type="component" value="Unplaced"/>
</dbReference>
<dbReference type="InterPro" id="IPR001810">
    <property type="entry name" value="F-box_dom"/>
</dbReference>
<dbReference type="Pfam" id="PF00646">
    <property type="entry name" value="F-box"/>
    <property type="match status" value="1"/>
</dbReference>
<evidence type="ECO:0000313" key="2">
    <source>
        <dbReference type="Proteomes" id="UP000095282"/>
    </source>
</evidence>
<evidence type="ECO:0000313" key="3">
    <source>
        <dbReference type="WBParaSite" id="Csp11.Scaffold629.g11525.t3"/>
    </source>
</evidence>
<name>A0A1I7TT64_9PELO</name>
<dbReference type="WBParaSite" id="Csp11.Scaffold629.g11525.t3">
    <property type="protein sequence ID" value="Csp11.Scaffold629.g11525.t3"/>
    <property type="gene ID" value="Csp11.Scaffold629.g11525"/>
</dbReference>